<protein>
    <submittedName>
        <fullName evidence="1">Uncharacterized protein</fullName>
    </submittedName>
</protein>
<accession>A0ABV3CIU6</accession>
<evidence type="ECO:0000313" key="1">
    <source>
        <dbReference type="EMBL" id="MEU7074701.1"/>
    </source>
</evidence>
<organism evidence="1 2">
    <name type="scientific">Streptomyces narbonensis</name>
    <dbReference type="NCBI Taxonomy" id="67333"/>
    <lineage>
        <taxon>Bacteria</taxon>
        <taxon>Bacillati</taxon>
        <taxon>Actinomycetota</taxon>
        <taxon>Actinomycetes</taxon>
        <taxon>Kitasatosporales</taxon>
        <taxon>Streptomycetaceae</taxon>
        <taxon>Streptomyces</taxon>
    </lineage>
</organism>
<proteinExistence type="predicted"/>
<gene>
    <name evidence="1" type="ORF">AB0A88_31875</name>
</gene>
<dbReference type="EMBL" id="JBEZAE010000029">
    <property type="protein sequence ID" value="MEU7074701.1"/>
    <property type="molecule type" value="Genomic_DNA"/>
</dbReference>
<dbReference type="RefSeq" id="WP_358477265.1">
    <property type="nucleotide sequence ID" value="NZ_JBEZAE010000029.1"/>
</dbReference>
<reference evidence="1 2" key="1">
    <citation type="submission" date="2024-06" db="EMBL/GenBank/DDBJ databases">
        <title>The Natural Products Discovery Center: Release of the First 8490 Sequenced Strains for Exploring Actinobacteria Biosynthetic Diversity.</title>
        <authorList>
            <person name="Kalkreuter E."/>
            <person name="Kautsar S.A."/>
            <person name="Yang D."/>
            <person name="Bader C.D."/>
            <person name="Teijaro C.N."/>
            <person name="Fluegel L."/>
            <person name="Davis C.M."/>
            <person name="Simpson J.R."/>
            <person name="Lauterbach L."/>
            <person name="Steele A.D."/>
            <person name="Gui C."/>
            <person name="Meng S."/>
            <person name="Li G."/>
            <person name="Viehrig K."/>
            <person name="Ye F."/>
            <person name="Su P."/>
            <person name="Kiefer A.F."/>
            <person name="Nichols A."/>
            <person name="Cepeda A.J."/>
            <person name="Yan W."/>
            <person name="Fan B."/>
            <person name="Jiang Y."/>
            <person name="Adhikari A."/>
            <person name="Zheng C.-J."/>
            <person name="Schuster L."/>
            <person name="Cowan T.M."/>
            <person name="Smanski M.J."/>
            <person name="Chevrette M.G."/>
            <person name="De Carvalho L.P.S."/>
            <person name="Shen B."/>
        </authorList>
    </citation>
    <scope>NUCLEOTIDE SEQUENCE [LARGE SCALE GENOMIC DNA]</scope>
    <source>
        <strain evidence="1 2">NPDC045974</strain>
    </source>
</reference>
<sequence length="69" mass="7247">MSDRNVTMTAIDGTDALAAVIIRPGSTNGSVSIEAFANGMDKERAAYVLRYVADQFEAEAAAENPITPA</sequence>
<keyword evidence="2" id="KW-1185">Reference proteome</keyword>
<comment type="caution">
    <text evidence="1">The sequence shown here is derived from an EMBL/GenBank/DDBJ whole genome shotgun (WGS) entry which is preliminary data.</text>
</comment>
<evidence type="ECO:0000313" key="2">
    <source>
        <dbReference type="Proteomes" id="UP001551329"/>
    </source>
</evidence>
<name>A0ABV3CIU6_9ACTN</name>
<dbReference type="Proteomes" id="UP001551329">
    <property type="component" value="Unassembled WGS sequence"/>
</dbReference>